<sequence>MERRSICFPQEGTQNVLQCGDQDFQQELTRLYSVPESNALEILVALKARLRSTPTDAFWTAATEGMAEILGAEMTFVIKRVLVDDQCAAVEMPPLGEPGSCMLAAAFHYCRRDGTKETFKQSKFHAWGCPCSYMRNDKVFLIPERLPELIKNNPNKLPTPAEAYIAVPLSAEGKCFAHFGAMWSKEGAAQRSLSWAFIEALLHSLEDMILERLLEGSNFIRPSPAPRGEQRVIPHDAITLAQSLRPYAPSLSHELRTPMQGVVGMLDVMYATVQEAVDTQSDPQLRKIFESLKESIEVVQDSSRRAVEAADNFVHAADMDLTVPDAPLLPQDDSMDSMSPFATSAADRRPEILVAGSNLPLSRPNKRRRDEAFSRSGGSVGASKMARVEGAAHEWSLASDHSHDRVDGLRAAEGRHEHARPGATAVSARSVEDLEPIVGVAETFGNRLIAPGLRHTNMREVFQYVINEGLKMGGRPDSAIASETENGEIIEVRSRGSDGTASSKIIEWSVDRSVPQTMFVDEKDLTKLISCLFLNAIKFTDSIEGRVRCSAKMSQRGRYISIRVSDNGPGIPADFLPRLFHAFAQGDATISRAHEGLGLGLMVAKGIARKLGGDLNCIRAETEGPEHGSQFEIKVPVMAGETISRPPSPFRSPMPRGAQPTHHANTHTSHMPPVAPAKPHGHLDAAHDSTRDSPLNGNPSPPSPSTTPSPRSQPTLTVPAATAAHSTPSAPTPQDPPPPSEPKRPAPRSRKSISTPEIDRDLAAKHPLTFLVAEDNKINRKLLVSMLSKFGYRDVLEAHDGAEAVRQMAVNRRKLAAGEVGGTGIDVVLMDLWMPLMDGYEATERILGMEGGVGRMPTVLAVTADVTDGALERAAQVGMRGFMTKPYKLMDLQKLILEYCARNHGESSGNKTGVKVDVPCC</sequence>
<feature type="domain" description="Histidine kinase" evidence="8">
    <location>
        <begin position="521"/>
        <end position="639"/>
    </location>
</feature>
<dbReference type="Gene3D" id="1.10.287.130">
    <property type="match status" value="1"/>
</dbReference>
<dbReference type="PANTHER" id="PTHR43047:SF2">
    <property type="entry name" value="HISTIDINE KINASE M7"/>
    <property type="match status" value="1"/>
</dbReference>
<dbReference type="GO" id="GO:0000155">
    <property type="term" value="F:phosphorelay sensor kinase activity"/>
    <property type="evidence" value="ECO:0007669"/>
    <property type="project" value="InterPro"/>
</dbReference>
<dbReference type="InterPro" id="IPR003661">
    <property type="entry name" value="HisK_dim/P_dom"/>
</dbReference>
<dbReference type="InterPro" id="IPR005467">
    <property type="entry name" value="His_kinase_dom"/>
</dbReference>
<dbReference type="OrthoDB" id="60033at2759"/>
<feature type="compositionally biased region" description="Basic and acidic residues" evidence="7">
    <location>
        <begin position="681"/>
        <end position="691"/>
    </location>
</feature>
<dbReference type="GO" id="GO:0005886">
    <property type="term" value="C:plasma membrane"/>
    <property type="evidence" value="ECO:0007669"/>
    <property type="project" value="TreeGrafter"/>
</dbReference>
<dbReference type="SMART" id="SM00387">
    <property type="entry name" value="HATPase_c"/>
    <property type="match status" value="1"/>
</dbReference>
<evidence type="ECO:0000256" key="3">
    <source>
        <dbReference type="ARBA" id="ARBA00022553"/>
    </source>
</evidence>
<dbReference type="EC" id="2.7.13.3" evidence="2"/>
<evidence type="ECO:0000256" key="6">
    <source>
        <dbReference type="PROSITE-ProRule" id="PRU00169"/>
    </source>
</evidence>
<gene>
    <name evidence="10" type="ORF">B0A54_10110</name>
</gene>
<dbReference type="PROSITE" id="PS50109">
    <property type="entry name" value="HIS_KIN"/>
    <property type="match status" value="1"/>
</dbReference>
<feature type="compositionally biased region" description="Low complexity" evidence="7">
    <location>
        <begin position="708"/>
        <end position="729"/>
    </location>
</feature>
<feature type="compositionally biased region" description="Pro residues" evidence="7">
    <location>
        <begin position="730"/>
        <end position="740"/>
    </location>
</feature>
<evidence type="ECO:0000313" key="10">
    <source>
        <dbReference type="EMBL" id="TKA39554.1"/>
    </source>
</evidence>
<evidence type="ECO:0000256" key="2">
    <source>
        <dbReference type="ARBA" id="ARBA00012438"/>
    </source>
</evidence>
<dbReference type="STRING" id="329885.A0A4U0UU68"/>
<evidence type="ECO:0000259" key="8">
    <source>
        <dbReference type="PROSITE" id="PS50109"/>
    </source>
</evidence>
<reference evidence="10 11" key="1">
    <citation type="submission" date="2017-03" db="EMBL/GenBank/DDBJ databases">
        <title>Genomes of endolithic fungi from Antarctica.</title>
        <authorList>
            <person name="Coleine C."/>
            <person name="Masonjones S."/>
            <person name="Stajich J.E."/>
        </authorList>
    </citation>
    <scope>NUCLEOTIDE SEQUENCE [LARGE SCALE GENOMIC DNA]</scope>
    <source>
        <strain evidence="10 11">CCFEE 5311</strain>
    </source>
</reference>
<dbReference type="InterPro" id="IPR036097">
    <property type="entry name" value="HisK_dim/P_sf"/>
</dbReference>
<dbReference type="InterPro" id="IPR004358">
    <property type="entry name" value="Sig_transdc_His_kin-like_C"/>
</dbReference>
<dbReference type="Pfam" id="PF00072">
    <property type="entry name" value="Response_reg"/>
    <property type="match status" value="1"/>
</dbReference>
<protein>
    <recommendedName>
        <fullName evidence="2">histidine kinase</fullName>
        <ecNumber evidence="2">2.7.13.3</ecNumber>
    </recommendedName>
</protein>
<dbReference type="SUPFAM" id="SSF47384">
    <property type="entry name" value="Homodimeric domain of signal transducing histidine kinase"/>
    <property type="match status" value="1"/>
</dbReference>
<dbReference type="Pfam" id="PF02518">
    <property type="entry name" value="HATPase_c"/>
    <property type="match status" value="1"/>
</dbReference>
<comment type="caution">
    <text evidence="10">The sequence shown here is derived from an EMBL/GenBank/DDBJ whole genome shotgun (WGS) entry which is preliminary data.</text>
</comment>
<name>A0A4U0UU68_9PEZI</name>
<accession>A0A4U0UU68</accession>
<dbReference type="CDD" id="cd00082">
    <property type="entry name" value="HisKA"/>
    <property type="match status" value="1"/>
</dbReference>
<feature type="region of interest" description="Disordered" evidence="7">
    <location>
        <begin position="641"/>
        <end position="760"/>
    </location>
</feature>
<feature type="domain" description="Response regulatory" evidence="9">
    <location>
        <begin position="769"/>
        <end position="900"/>
    </location>
</feature>
<evidence type="ECO:0000256" key="5">
    <source>
        <dbReference type="ARBA" id="ARBA00022777"/>
    </source>
</evidence>
<dbReference type="InterPro" id="IPR001789">
    <property type="entry name" value="Sig_transdc_resp-reg_receiver"/>
</dbReference>
<dbReference type="PROSITE" id="PS50110">
    <property type="entry name" value="RESPONSE_REGULATORY"/>
    <property type="match status" value="1"/>
</dbReference>
<dbReference type="Gene3D" id="3.40.50.2300">
    <property type="match status" value="1"/>
</dbReference>
<dbReference type="Gene3D" id="3.30.565.10">
    <property type="entry name" value="Histidine kinase-like ATPase, C-terminal domain"/>
    <property type="match status" value="1"/>
</dbReference>
<dbReference type="SUPFAM" id="SSF52172">
    <property type="entry name" value="CheY-like"/>
    <property type="match status" value="1"/>
</dbReference>
<dbReference type="Proteomes" id="UP000310066">
    <property type="component" value="Unassembled WGS sequence"/>
</dbReference>
<keyword evidence="4" id="KW-0808">Transferase</keyword>
<keyword evidence="3 6" id="KW-0597">Phosphoprotein</keyword>
<dbReference type="SMART" id="SM00448">
    <property type="entry name" value="REC"/>
    <property type="match status" value="1"/>
</dbReference>
<dbReference type="InterPro" id="IPR036890">
    <property type="entry name" value="HATPase_C_sf"/>
</dbReference>
<dbReference type="EMBL" id="NAJP01000038">
    <property type="protein sequence ID" value="TKA39554.1"/>
    <property type="molecule type" value="Genomic_DNA"/>
</dbReference>
<dbReference type="InterPro" id="IPR011006">
    <property type="entry name" value="CheY-like_superfamily"/>
</dbReference>
<evidence type="ECO:0000259" key="9">
    <source>
        <dbReference type="PROSITE" id="PS50110"/>
    </source>
</evidence>
<feature type="modified residue" description="4-aspartylphosphate" evidence="6">
    <location>
        <position position="831"/>
    </location>
</feature>
<proteinExistence type="predicted"/>
<evidence type="ECO:0000256" key="7">
    <source>
        <dbReference type="SAM" id="MobiDB-lite"/>
    </source>
</evidence>
<dbReference type="PRINTS" id="PR00344">
    <property type="entry name" value="BCTRLSENSOR"/>
</dbReference>
<dbReference type="CDD" id="cd17546">
    <property type="entry name" value="REC_hyHK_CKI1_RcsC-like"/>
    <property type="match status" value="1"/>
</dbReference>
<comment type="catalytic activity">
    <reaction evidence="1">
        <text>ATP + protein L-histidine = ADP + protein N-phospho-L-histidine.</text>
        <dbReference type="EC" id="2.7.13.3"/>
    </reaction>
</comment>
<evidence type="ECO:0000256" key="4">
    <source>
        <dbReference type="ARBA" id="ARBA00022679"/>
    </source>
</evidence>
<dbReference type="GO" id="GO:0009927">
    <property type="term" value="F:histidine phosphotransfer kinase activity"/>
    <property type="evidence" value="ECO:0007669"/>
    <property type="project" value="TreeGrafter"/>
</dbReference>
<dbReference type="PANTHER" id="PTHR43047">
    <property type="entry name" value="TWO-COMPONENT HISTIDINE PROTEIN KINASE"/>
    <property type="match status" value="1"/>
</dbReference>
<evidence type="ECO:0000313" key="11">
    <source>
        <dbReference type="Proteomes" id="UP000310066"/>
    </source>
</evidence>
<evidence type="ECO:0000256" key="1">
    <source>
        <dbReference type="ARBA" id="ARBA00000085"/>
    </source>
</evidence>
<dbReference type="AlphaFoldDB" id="A0A4U0UU68"/>
<keyword evidence="5" id="KW-0418">Kinase</keyword>
<organism evidence="10 11">
    <name type="scientific">Friedmanniomyces endolithicus</name>
    <dbReference type="NCBI Taxonomy" id="329885"/>
    <lineage>
        <taxon>Eukaryota</taxon>
        <taxon>Fungi</taxon>
        <taxon>Dikarya</taxon>
        <taxon>Ascomycota</taxon>
        <taxon>Pezizomycotina</taxon>
        <taxon>Dothideomycetes</taxon>
        <taxon>Dothideomycetidae</taxon>
        <taxon>Mycosphaerellales</taxon>
        <taxon>Teratosphaeriaceae</taxon>
        <taxon>Friedmanniomyces</taxon>
    </lineage>
</organism>
<feature type="region of interest" description="Disordered" evidence="7">
    <location>
        <begin position="358"/>
        <end position="386"/>
    </location>
</feature>
<dbReference type="FunFam" id="1.10.287.130:FF:000100">
    <property type="entry name" value="Sensor histidine kinase/response regulator"/>
    <property type="match status" value="1"/>
</dbReference>
<dbReference type="InterPro" id="IPR003594">
    <property type="entry name" value="HATPase_dom"/>
</dbReference>
<dbReference type="SUPFAM" id="SSF55874">
    <property type="entry name" value="ATPase domain of HSP90 chaperone/DNA topoisomerase II/histidine kinase"/>
    <property type="match status" value="1"/>
</dbReference>